<protein>
    <submittedName>
        <fullName evidence="1">Uncharacterized protein</fullName>
    </submittedName>
</protein>
<reference evidence="1" key="1">
    <citation type="submission" date="2020-10" db="EMBL/GenBank/DDBJ databases">
        <authorList>
            <person name="Gilroy R."/>
        </authorList>
    </citation>
    <scope>NUCLEOTIDE SEQUENCE</scope>
    <source>
        <strain evidence="1">6276</strain>
    </source>
</reference>
<reference evidence="1" key="2">
    <citation type="journal article" date="2021" name="PeerJ">
        <title>Extensive microbial diversity within the chicken gut microbiome revealed by metagenomics and culture.</title>
        <authorList>
            <person name="Gilroy R."/>
            <person name="Ravi A."/>
            <person name="Getino M."/>
            <person name="Pursley I."/>
            <person name="Horton D.L."/>
            <person name="Alikhan N.F."/>
            <person name="Baker D."/>
            <person name="Gharbi K."/>
            <person name="Hall N."/>
            <person name="Watson M."/>
            <person name="Adriaenssens E.M."/>
            <person name="Foster-Nyarko E."/>
            <person name="Jarju S."/>
            <person name="Secka A."/>
            <person name="Antonio M."/>
            <person name="Oren A."/>
            <person name="Chaudhuri R.R."/>
            <person name="La Ragione R."/>
            <person name="Hildebrand F."/>
            <person name="Pallen M.J."/>
        </authorList>
    </citation>
    <scope>NUCLEOTIDE SEQUENCE</scope>
    <source>
        <strain evidence="1">6276</strain>
    </source>
</reference>
<dbReference type="InterPro" id="IPR016032">
    <property type="entry name" value="Sig_transdc_resp-reg_C-effctor"/>
</dbReference>
<dbReference type="GO" id="GO:0006355">
    <property type="term" value="P:regulation of DNA-templated transcription"/>
    <property type="evidence" value="ECO:0007669"/>
    <property type="project" value="InterPro"/>
</dbReference>
<sequence length="68" mass="7582">MIESINELSDLELRVAVLGINGYSINGMAECLKISRHKIQKTIDSINNKCGKKYFAGSLLELSRQNIV</sequence>
<evidence type="ECO:0000313" key="1">
    <source>
        <dbReference type="EMBL" id="HIS37695.1"/>
    </source>
</evidence>
<dbReference type="EMBL" id="DVIU01000283">
    <property type="protein sequence ID" value="HIS37695.1"/>
    <property type="molecule type" value="Genomic_DNA"/>
</dbReference>
<dbReference type="SUPFAM" id="SSF46894">
    <property type="entry name" value="C-terminal effector domain of the bipartite response regulators"/>
    <property type="match status" value="1"/>
</dbReference>
<dbReference type="GO" id="GO:0003677">
    <property type="term" value="F:DNA binding"/>
    <property type="evidence" value="ECO:0007669"/>
    <property type="project" value="InterPro"/>
</dbReference>
<evidence type="ECO:0000313" key="2">
    <source>
        <dbReference type="Proteomes" id="UP000823928"/>
    </source>
</evidence>
<comment type="caution">
    <text evidence="1">The sequence shown here is derived from an EMBL/GenBank/DDBJ whole genome shotgun (WGS) entry which is preliminary data.</text>
</comment>
<organism evidence="1 2">
    <name type="scientific">Candidatus Scatousia excrementigallinarum</name>
    <dbReference type="NCBI Taxonomy" id="2840935"/>
    <lineage>
        <taxon>Bacteria</taxon>
        <taxon>Candidatus Scatousia</taxon>
    </lineage>
</organism>
<proteinExistence type="predicted"/>
<accession>A0A9D1F1X2</accession>
<name>A0A9D1F1X2_9BACT</name>
<gene>
    <name evidence="1" type="ORF">IAC10_13905</name>
</gene>
<dbReference type="AlphaFoldDB" id="A0A9D1F1X2"/>
<dbReference type="Proteomes" id="UP000823928">
    <property type="component" value="Unassembled WGS sequence"/>
</dbReference>